<keyword evidence="1" id="KW-0812">Transmembrane</keyword>
<keyword evidence="3" id="KW-1185">Reference proteome</keyword>
<evidence type="ECO:0000313" key="2">
    <source>
        <dbReference type="EMBL" id="AFA38898.1"/>
    </source>
</evidence>
<sequence>MNGDLVVFAFIALALLALFTYMFIRDLSNRPKSKPAEVYTVIKCGDGAERKRKYQEGDYVGKQAQDCPGGVVVGIYKEVPQE</sequence>
<name>H6Q9R3_PYROT</name>
<keyword evidence="1" id="KW-0472">Membrane</keyword>
<dbReference type="Proteomes" id="UP000009062">
    <property type="component" value="Chromosome"/>
</dbReference>
<evidence type="ECO:0000256" key="1">
    <source>
        <dbReference type="SAM" id="Phobius"/>
    </source>
</evidence>
<dbReference type="KEGG" id="pog:Pogu_0871"/>
<dbReference type="STRING" id="698757.Pogu_0871"/>
<dbReference type="eggNOG" id="arCOG03770">
    <property type="taxonomic scope" value="Archaea"/>
</dbReference>
<organism evidence="2 3">
    <name type="scientific">Pyrobaculum oguniense (strain DSM 13380 / JCM 10595 / TE7)</name>
    <dbReference type="NCBI Taxonomy" id="698757"/>
    <lineage>
        <taxon>Archaea</taxon>
        <taxon>Thermoproteota</taxon>
        <taxon>Thermoprotei</taxon>
        <taxon>Thermoproteales</taxon>
        <taxon>Thermoproteaceae</taxon>
        <taxon>Pyrobaculum</taxon>
    </lineage>
</organism>
<feature type="transmembrane region" description="Helical" evidence="1">
    <location>
        <begin position="6"/>
        <end position="24"/>
    </location>
</feature>
<proteinExistence type="predicted"/>
<protein>
    <submittedName>
        <fullName evidence="2">Uncharacterized protein</fullName>
    </submittedName>
</protein>
<accession>H6Q9R3</accession>
<gene>
    <name evidence="2" type="ordered locus">Pogu_0871</name>
</gene>
<dbReference type="EMBL" id="CP003316">
    <property type="protein sequence ID" value="AFA38898.1"/>
    <property type="molecule type" value="Genomic_DNA"/>
</dbReference>
<reference evidence="2 3" key="1">
    <citation type="journal article" date="2012" name="Stand. Genomic Sci.">
        <title>Complete genome sequence of Pyrobaculum oguniense.</title>
        <authorList>
            <person name="Bernick D.L."/>
            <person name="Karplus K."/>
            <person name="Lui L.M."/>
            <person name="Coker J.K."/>
            <person name="Murphy J.N."/>
            <person name="Chan P.P."/>
            <person name="Cozen A.E."/>
            <person name="Lowe T.M."/>
        </authorList>
    </citation>
    <scope>NUCLEOTIDE SEQUENCE [LARGE SCALE GENOMIC DNA]</scope>
    <source>
        <strain evidence="2 3">TE7</strain>
    </source>
</reference>
<keyword evidence="1" id="KW-1133">Transmembrane helix</keyword>
<evidence type="ECO:0000313" key="3">
    <source>
        <dbReference type="Proteomes" id="UP000009062"/>
    </source>
</evidence>
<dbReference type="HOGENOM" id="CLU_2550424_0_0_2"/>
<dbReference type="AlphaFoldDB" id="H6Q9R3"/>